<proteinExistence type="predicted"/>
<dbReference type="SUPFAM" id="SSF55166">
    <property type="entry name" value="Hedgehog/DD-peptidase"/>
    <property type="match status" value="1"/>
</dbReference>
<reference evidence="1 2" key="2">
    <citation type="journal article" date="2018" name="Int. J. Syst. Evol. Microbiol.">
        <title>Burkholderia insecticola sp. nov., a gut symbiotic bacterium of the bean bug Riptortus pedestris.</title>
        <authorList>
            <person name="Takeshita K."/>
            <person name="Tamaki H."/>
            <person name="Ohbayashi T."/>
            <person name="Meng X.-Y."/>
            <person name="Sone T."/>
            <person name="Mitani Y."/>
            <person name="Peeters C."/>
            <person name="Kikuchi Y."/>
            <person name="Vandamme P."/>
        </authorList>
    </citation>
    <scope>NUCLEOTIDE SEQUENCE [LARGE SCALE GENOMIC DNA]</scope>
    <source>
        <strain evidence="1">RPE64</strain>
    </source>
</reference>
<gene>
    <name evidence="1" type="ORF">BRPE64_ACDS00070</name>
</gene>
<evidence type="ECO:0000313" key="2">
    <source>
        <dbReference type="Proteomes" id="UP000013966"/>
    </source>
</evidence>
<keyword evidence="2" id="KW-1185">Reference proteome</keyword>
<dbReference type="EMBL" id="AP013058">
    <property type="protein sequence ID" value="BAN21761.1"/>
    <property type="molecule type" value="Genomic_DNA"/>
</dbReference>
<dbReference type="KEGG" id="buo:BRPE64_ACDS00070"/>
<name>R4WSC3_9BURK</name>
<protein>
    <submittedName>
        <fullName evidence="1">Uncharacterized protein</fullName>
    </submittedName>
</protein>
<reference evidence="1 2" key="1">
    <citation type="journal article" date="2013" name="Genome Announc.">
        <title>Complete Genome Sequence of Burkholderia sp. Strain RPE64, Bacterial Symbiont of the Bean Bug Riptortus pedestris.</title>
        <authorList>
            <person name="Shibata T.F."/>
            <person name="Maeda T."/>
            <person name="Nikoh N."/>
            <person name="Yamaguchi K."/>
            <person name="Oshima K."/>
            <person name="Hattori M."/>
            <person name="Nishiyama T."/>
            <person name="Hasebe M."/>
            <person name="Fukatsu T."/>
            <person name="Kikuchi Y."/>
            <person name="Shigenobu S."/>
        </authorList>
    </citation>
    <scope>NUCLEOTIDE SEQUENCE [LARGE SCALE GENOMIC DNA]</scope>
</reference>
<dbReference type="HOGENOM" id="CLU_2582928_0_0_4"/>
<dbReference type="PATRIC" id="fig|758793.3.peg.8"/>
<dbReference type="AlphaFoldDB" id="R4WSC3"/>
<organism evidence="1 2">
    <name type="scientific">Caballeronia insecticola</name>
    <dbReference type="NCBI Taxonomy" id="758793"/>
    <lineage>
        <taxon>Bacteria</taxon>
        <taxon>Pseudomonadati</taxon>
        <taxon>Pseudomonadota</taxon>
        <taxon>Betaproteobacteria</taxon>
        <taxon>Burkholderiales</taxon>
        <taxon>Burkholderiaceae</taxon>
        <taxon>Caballeronia</taxon>
    </lineage>
</organism>
<evidence type="ECO:0000313" key="1">
    <source>
        <dbReference type="EMBL" id="BAN21761.1"/>
    </source>
</evidence>
<dbReference type="Gene3D" id="3.30.1380.10">
    <property type="match status" value="1"/>
</dbReference>
<dbReference type="InterPro" id="IPR009045">
    <property type="entry name" value="Zn_M74/Hedgehog-like"/>
</dbReference>
<sequence length="80" mass="8738">MNLTAHFTLDELTPSRVAARRGIDNTPSEAVIANLRRTAQTLEQLRALLGANEKSALSGVRSRAPAVPLRIWRVAPHVLT</sequence>
<dbReference type="RefSeq" id="WP_016343931.1">
    <property type="nucleotide sequence ID" value="NC_021287.1"/>
</dbReference>
<dbReference type="Proteomes" id="UP000013966">
    <property type="component" value="Chromosome 1"/>
</dbReference>
<accession>R4WSC3</accession>